<comment type="caution">
    <text evidence="3">The sequence shown here is derived from an EMBL/GenBank/DDBJ whole genome shotgun (WGS) entry which is preliminary data.</text>
</comment>
<dbReference type="Gene3D" id="1.10.101.10">
    <property type="entry name" value="PGBD-like superfamily/PGBD"/>
    <property type="match status" value="1"/>
</dbReference>
<dbReference type="InterPro" id="IPR036365">
    <property type="entry name" value="PGBD-like_sf"/>
</dbReference>
<organism evidence="3 4">
    <name type="scientific">Blautia obeum ATCC 29174</name>
    <dbReference type="NCBI Taxonomy" id="411459"/>
    <lineage>
        <taxon>Bacteria</taxon>
        <taxon>Bacillati</taxon>
        <taxon>Bacillota</taxon>
        <taxon>Clostridia</taxon>
        <taxon>Lachnospirales</taxon>
        <taxon>Lachnospiraceae</taxon>
        <taxon>Blautia</taxon>
    </lineage>
</organism>
<dbReference type="GeneID" id="79804310"/>
<name>A5ZQ15_9FIRM</name>
<dbReference type="HOGENOM" id="CLU_543668_0_0_9"/>
<sequence length="501" mass="54393">MKQQNITVLRKILYAVESGGQVYGRQNYSAFAGVGANTPNEKAITIGAGQWYAGEARLLLQNIQKKYPKDFSKLDTAGIAADLKKSWDRYGVSSASAKGKCIIAIISSAVGIKCQDELMETQIKEYAVSLGKMYGAMPDAAMMECINIYHQGGASALKRILAKTAKPYTAKGIYAALNTDPADPKPNQVGDYTTRQKKVYEFITKYADGGTEQKGGTTVAVRMSNCGHDENGRYAGGKAGDQTGTEWYLRSWYAYPTGGWNYILRWKDESLGNLFADLAIEAALNDMIGYDQGTAGNSTDRYTFRQQMKAVGYRPSKIAKPCECDCSEETIVLIQAVGHLKGIKELQECNATYTGNMMDYFNSAKGKKYFTVLQGRYLKDSSLAKRGDINLNTGHHVNVTVDNGSNTGKGSTTNTTTTTTGGSGYMFSVGNVQNGSKGNDVKLLQRLLKSNGFKGKDGKNLTIDGECGTNTVYAIKTYQTKKGLSVDGCAGPATWKSILLR</sequence>
<dbReference type="RefSeq" id="WP_005424417.1">
    <property type="nucleotide sequence ID" value="NZ_CP102265.1"/>
</dbReference>
<feature type="domain" description="Endolysin-like" evidence="2">
    <location>
        <begin position="224"/>
        <end position="406"/>
    </location>
</feature>
<dbReference type="Pfam" id="PF01471">
    <property type="entry name" value="PG_binding_1"/>
    <property type="match status" value="1"/>
</dbReference>
<protein>
    <submittedName>
        <fullName evidence="3">Putative peptidoglycan binding domain protein</fullName>
    </submittedName>
</protein>
<dbReference type="AlphaFoldDB" id="A5ZQ15"/>
<reference evidence="3 4" key="1">
    <citation type="submission" date="2007-03" db="EMBL/GenBank/DDBJ databases">
        <authorList>
            <person name="Fulton L."/>
            <person name="Clifton S."/>
            <person name="Fulton B."/>
            <person name="Xu J."/>
            <person name="Minx P."/>
            <person name="Pepin K.H."/>
            <person name="Johnson M."/>
            <person name="Thiruvilangam P."/>
            <person name="Bhonagiri V."/>
            <person name="Nash W.E."/>
            <person name="Mardis E.R."/>
            <person name="Wilson R.K."/>
        </authorList>
    </citation>
    <scope>NUCLEOTIDE SEQUENCE [LARGE SCALE GENOMIC DNA]</scope>
    <source>
        <strain evidence="3 4">ATCC 29174</strain>
    </source>
</reference>
<dbReference type="eggNOG" id="ENOG5032W5U">
    <property type="taxonomic scope" value="Bacteria"/>
</dbReference>
<dbReference type="EMBL" id="AAVO02000003">
    <property type="protein sequence ID" value="EDM88179.1"/>
    <property type="molecule type" value="Genomic_DNA"/>
</dbReference>
<dbReference type="InterPro" id="IPR057370">
    <property type="entry name" value="ELLD"/>
</dbReference>
<evidence type="ECO:0000259" key="2">
    <source>
        <dbReference type="Pfam" id="PF25309"/>
    </source>
</evidence>
<gene>
    <name evidence="3" type="ORF">RUMOBE_01085</name>
</gene>
<evidence type="ECO:0000313" key="3">
    <source>
        <dbReference type="EMBL" id="EDM88179.1"/>
    </source>
</evidence>
<dbReference type="SUPFAM" id="SSF47090">
    <property type="entry name" value="PGBD-like"/>
    <property type="match status" value="1"/>
</dbReference>
<accession>A5ZQ15</accession>
<dbReference type="Pfam" id="PF25309">
    <property type="entry name" value="ELLD"/>
    <property type="match status" value="1"/>
</dbReference>
<feature type="domain" description="Peptidoglycan binding-like" evidence="1">
    <location>
        <begin position="438"/>
        <end position="497"/>
    </location>
</feature>
<dbReference type="InterPro" id="IPR036366">
    <property type="entry name" value="PGBDSf"/>
</dbReference>
<dbReference type="Proteomes" id="UP000006002">
    <property type="component" value="Unassembled WGS sequence"/>
</dbReference>
<evidence type="ECO:0000313" key="4">
    <source>
        <dbReference type="Proteomes" id="UP000006002"/>
    </source>
</evidence>
<dbReference type="InterPro" id="IPR002477">
    <property type="entry name" value="Peptidoglycan-bd-like"/>
</dbReference>
<reference evidence="3 4" key="2">
    <citation type="submission" date="2007-04" db="EMBL/GenBank/DDBJ databases">
        <title>Draft genome sequence of Ruminococcus obeum (ATCC 29174).</title>
        <authorList>
            <person name="Sudarsanam P."/>
            <person name="Ley R."/>
            <person name="Guruge J."/>
            <person name="Turnbaugh P.J."/>
            <person name="Mahowald M."/>
            <person name="Liep D."/>
            <person name="Gordon J."/>
        </authorList>
    </citation>
    <scope>NUCLEOTIDE SEQUENCE [LARGE SCALE GENOMIC DNA]</scope>
    <source>
        <strain evidence="3 4">ATCC 29174</strain>
    </source>
</reference>
<proteinExistence type="predicted"/>
<evidence type="ECO:0000259" key="1">
    <source>
        <dbReference type="Pfam" id="PF01471"/>
    </source>
</evidence>